<dbReference type="Proteomes" id="UP000239415">
    <property type="component" value="Unassembled WGS sequence"/>
</dbReference>
<dbReference type="EMBL" id="PVMZ01000003">
    <property type="protein sequence ID" value="PRX23686.1"/>
    <property type="molecule type" value="Genomic_DNA"/>
</dbReference>
<reference evidence="2 3" key="1">
    <citation type="submission" date="2018-03" db="EMBL/GenBank/DDBJ databases">
        <title>Genomic Encyclopedia of Archaeal and Bacterial Type Strains, Phase II (KMG-II): from individual species to whole genera.</title>
        <authorList>
            <person name="Goeker M."/>
        </authorList>
    </citation>
    <scope>NUCLEOTIDE SEQUENCE [LARGE SCALE GENOMIC DNA]</scope>
    <source>
        <strain evidence="2 3">DSM 43146</strain>
    </source>
</reference>
<evidence type="ECO:0000256" key="1">
    <source>
        <dbReference type="SAM" id="Phobius"/>
    </source>
</evidence>
<keyword evidence="1" id="KW-0812">Transmembrane</keyword>
<protein>
    <submittedName>
        <fullName evidence="2">Uncharacterized protein</fullName>
    </submittedName>
</protein>
<sequence>MTEQVRAALPQRIGRRGAALLFFTLLDLVYCLNLLTSARPMSPLNAWMDAVAPLTVWAFCWGAVGAICLWYAFRTYDTPAFMCAVGLKVAWGLNALFGWIAGQVPLGYVSAVIWLAFAGFVFLVAGGIPPAARRSSGRWRPWTL</sequence>
<keyword evidence="3" id="KW-1185">Reference proteome</keyword>
<keyword evidence="1" id="KW-0472">Membrane</keyword>
<comment type="caution">
    <text evidence="2">The sequence shown here is derived from an EMBL/GenBank/DDBJ whole genome shotgun (WGS) entry which is preliminary data.</text>
</comment>
<gene>
    <name evidence="2" type="ORF">CLV67_103435</name>
</gene>
<dbReference type="RefSeq" id="WP_106316852.1">
    <property type="nucleotide sequence ID" value="NZ_BOMO01000042.1"/>
</dbReference>
<proteinExistence type="predicted"/>
<feature type="transmembrane region" description="Helical" evidence="1">
    <location>
        <begin position="50"/>
        <end position="73"/>
    </location>
</feature>
<feature type="transmembrane region" description="Helical" evidence="1">
    <location>
        <begin position="80"/>
        <end position="100"/>
    </location>
</feature>
<dbReference type="OrthoDB" id="3687827at2"/>
<organism evidence="2 3">
    <name type="scientific">Actinoplanes italicus</name>
    <dbReference type="NCBI Taxonomy" id="113567"/>
    <lineage>
        <taxon>Bacteria</taxon>
        <taxon>Bacillati</taxon>
        <taxon>Actinomycetota</taxon>
        <taxon>Actinomycetes</taxon>
        <taxon>Micromonosporales</taxon>
        <taxon>Micromonosporaceae</taxon>
        <taxon>Actinoplanes</taxon>
    </lineage>
</organism>
<dbReference type="AlphaFoldDB" id="A0A2T0KK45"/>
<name>A0A2T0KK45_9ACTN</name>
<feature type="transmembrane region" description="Helical" evidence="1">
    <location>
        <begin position="20"/>
        <end position="38"/>
    </location>
</feature>
<accession>A0A2T0KK45</accession>
<keyword evidence="1" id="KW-1133">Transmembrane helix</keyword>
<feature type="transmembrane region" description="Helical" evidence="1">
    <location>
        <begin position="106"/>
        <end position="128"/>
    </location>
</feature>
<evidence type="ECO:0000313" key="3">
    <source>
        <dbReference type="Proteomes" id="UP000239415"/>
    </source>
</evidence>
<evidence type="ECO:0000313" key="2">
    <source>
        <dbReference type="EMBL" id="PRX23686.1"/>
    </source>
</evidence>